<dbReference type="PRINTS" id="PR00504">
    <property type="entry name" value="CHROMODOMAIN"/>
</dbReference>
<feature type="non-terminal residue" evidence="4">
    <location>
        <position position="194"/>
    </location>
</feature>
<accession>A0A0C3DE74</accession>
<gene>
    <name evidence="4" type="ORF">SCLCIDRAFT_59623</name>
</gene>
<name>A0A0C3DE74_9AGAM</name>
<dbReference type="OrthoDB" id="3218226at2759"/>
<evidence type="ECO:0000256" key="1">
    <source>
        <dbReference type="ARBA" id="ARBA00004123"/>
    </source>
</evidence>
<evidence type="ECO:0000256" key="2">
    <source>
        <dbReference type="ARBA" id="ARBA00023242"/>
    </source>
</evidence>
<dbReference type="AlphaFoldDB" id="A0A0C3DE74"/>
<keyword evidence="5" id="KW-1185">Reference proteome</keyword>
<protein>
    <recommendedName>
        <fullName evidence="3">Chromo domain-containing protein</fullName>
    </recommendedName>
</protein>
<evidence type="ECO:0000259" key="3">
    <source>
        <dbReference type="PROSITE" id="PS50013"/>
    </source>
</evidence>
<dbReference type="PANTHER" id="PTHR46148">
    <property type="entry name" value="CHROMO DOMAIN-CONTAINING PROTEIN"/>
    <property type="match status" value="1"/>
</dbReference>
<dbReference type="PANTHER" id="PTHR46148:SF52">
    <property type="entry name" value="OS04G0603800 PROTEIN"/>
    <property type="match status" value="1"/>
</dbReference>
<dbReference type="STRING" id="1036808.A0A0C3DE74"/>
<dbReference type="SMART" id="SM00298">
    <property type="entry name" value="CHROMO"/>
    <property type="match status" value="1"/>
</dbReference>
<evidence type="ECO:0000313" key="4">
    <source>
        <dbReference type="EMBL" id="KIM54396.1"/>
    </source>
</evidence>
<dbReference type="InterPro" id="IPR000953">
    <property type="entry name" value="Chromo/chromo_shadow_dom"/>
</dbReference>
<dbReference type="SUPFAM" id="SSF54160">
    <property type="entry name" value="Chromo domain-like"/>
    <property type="match status" value="1"/>
</dbReference>
<dbReference type="EMBL" id="KN822155">
    <property type="protein sequence ID" value="KIM54396.1"/>
    <property type="molecule type" value="Genomic_DNA"/>
</dbReference>
<dbReference type="Proteomes" id="UP000053989">
    <property type="component" value="Unassembled WGS sequence"/>
</dbReference>
<dbReference type="InterPro" id="IPR056924">
    <property type="entry name" value="SH3_Tf2-1"/>
</dbReference>
<dbReference type="InParanoid" id="A0A0C3DE74"/>
<sequence length="194" mass="22440">PQKPPDTFLKTQIPRMTAKAMIAHKRAQEAMITHKRAQEAMIARKPGLAYKKFEVGDKVWLDARNLCLKTTHKLTPRRLGPFEIIEEISPVVYKLQLPSAWRIHDVFHASLLTLQVETPEYGIPPVPPLLELVDGESEFEVEAILQHKTVGWKKELHYLVQWRGYSQAESTWEPEEHLRNAPEVLEAYKTTHHL</sequence>
<reference evidence="5" key="2">
    <citation type="submission" date="2015-01" db="EMBL/GenBank/DDBJ databases">
        <title>Evolutionary Origins and Diversification of the Mycorrhizal Mutualists.</title>
        <authorList>
            <consortium name="DOE Joint Genome Institute"/>
            <consortium name="Mycorrhizal Genomics Consortium"/>
            <person name="Kohler A."/>
            <person name="Kuo A."/>
            <person name="Nagy L.G."/>
            <person name="Floudas D."/>
            <person name="Copeland A."/>
            <person name="Barry K.W."/>
            <person name="Cichocki N."/>
            <person name="Veneault-Fourrey C."/>
            <person name="LaButti K."/>
            <person name="Lindquist E.A."/>
            <person name="Lipzen A."/>
            <person name="Lundell T."/>
            <person name="Morin E."/>
            <person name="Murat C."/>
            <person name="Riley R."/>
            <person name="Ohm R."/>
            <person name="Sun H."/>
            <person name="Tunlid A."/>
            <person name="Henrissat B."/>
            <person name="Grigoriev I.V."/>
            <person name="Hibbett D.S."/>
            <person name="Martin F."/>
        </authorList>
    </citation>
    <scope>NUCLEOTIDE SEQUENCE [LARGE SCALE GENOMIC DNA]</scope>
    <source>
        <strain evidence="5">Foug A</strain>
    </source>
</reference>
<keyword evidence="2" id="KW-0539">Nucleus</keyword>
<dbReference type="GO" id="GO:0005634">
    <property type="term" value="C:nucleus"/>
    <property type="evidence" value="ECO:0007669"/>
    <property type="project" value="UniProtKB-SubCell"/>
</dbReference>
<dbReference type="InterPro" id="IPR017984">
    <property type="entry name" value="Chromo_dom_subgr"/>
</dbReference>
<dbReference type="Gene3D" id="2.40.50.40">
    <property type="match status" value="1"/>
</dbReference>
<evidence type="ECO:0000313" key="5">
    <source>
        <dbReference type="Proteomes" id="UP000053989"/>
    </source>
</evidence>
<dbReference type="HOGENOM" id="CLU_000384_6_4_1"/>
<dbReference type="InterPro" id="IPR016197">
    <property type="entry name" value="Chromo-like_dom_sf"/>
</dbReference>
<feature type="non-terminal residue" evidence="4">
    <location>
        <position position="1"/>
    </location>
</feature>
<dbReference type="GO" id="GO:0006338">
    <property type="term" value="P:chromatin remodeling"/>
    <property type="evidence" value="ECO:0007669"/>
    <property type="project" value="UniProtKB-ARBA"/>
</dbReference>
<feature type="domain" description="Chromo" evidence="3">
    <location>
        <begin position="139"/>
        <end position="194"/>
    </location>
</feature>
<proteinExistence type="predicted"/>
<dbReference type="Pfam" id="PF00385">
    <property type="entry name" value="Chromo"/>
    <property type="match status" value="1"/>
</dbReference>
<dbReference type="Pfam" id="PF24626">
    <property type="entry name" value="SH3_Tf2-1"/>
    <property type="match status" value="1"/>
</dbReference>
<dbReference type="CDD" id="cd00024">
    <property type="entry name" value="CD_CSD"/>
    <property type="match status" value="1"/>
</dbReference>
<comment type="subcellular location">
    <subcellularLocation>
        <location evidence="1">Nucleus</location>
    </subcellularLocation>
</comment>
<dbReference type="PROSITE" id="PS50013">
    <property type="entry name" value="CHROMO_2"/>
    <property type="match status" value="1"/>
</dbReference>
<dbReference type="InterPro" id="IPR023780">
    <property type="entry name" value="Chromo_domain"/>
</dbReference>
<reference evidence="4 5" key="1">
    <citation type="submission" date="2014-04" db="EMBL/GenBank/DDBJ databases">
        <authorList>
            <consortium name="DOE Joint Genome Institute"/>
            <person name="Kuo A."/>
            <person name="Kohler A."/>
            <person name="Nagy L.G."/>
            <person name="Floudas D."/>
            <person name="Copeland A."/>
            <person name="Barry K.W."/>
            <person name="Cichocki N."/>
            <person name="Veneault-Fourrey C."/>
            <person name="LaButti K."/>
            <person name="Lindquist E.A."/>
            <person name="Lipzen A."/>
            <person name="Lundell T."/>
            <person name="Morin E."/>
            <person name="Murat C."/>
            <person name="Sun H."/>
            <person name="Tunlid A."/>
            <person name="Henrissat B."/>
            <person name="Grigoriev I.V."/>
            <person name="Hibbett D.S."/>
            <person name="Martin F."/>
            <person name="Nordberg H.P."/>
            <person name="Cantor M.N."/>
            <person name="Hua S.X."/>
        </authorList>
    </citation>
    <scope>NUCLEOTIDE SEQUENCE [LARGE SCALE GENOMIC DNA]</scope>
    <source>
        <strain evidence="4 5">Foug A</strain>
    </source>
</reference>
<organism evidence="4 5">
    <name type="scientific">Scleroderma citrinum Foug A</name>
    <dbReference type="NCBI Taxonomy" id="1036808"/>
    <lineage>
        <taxon>Eukaryota</taxon>
        <taxon>Fungi</taxon>
        <taxon>Dikarya</taxon>
        <taxon>Basidiomycota</taxon>
        <taxon>Agaricomycotina</taxon>
        <taxon>Agaricomycetes</taxon>
        <taxon>Agaricomycetidae</taxon>
        <taxon>Boletales</taxon>
        <taxon>Sclerodermatineae</taxon>
        <taxon>Sclerodermataceae</taxon>
        <taxon>Scleroderma</taxon>
    </lineage>
</organism>